<dbReference type="AlphaFoldDB" id="A0A1G8PT16"/>
<name>A0A1G8PT16_9FIRM</name>
<evidence type="ECO:0000313" key="2">
    <source>
        <dbReference type="Proteomes" id="UP000198945"/>
    </source>
</evidence>
<proteinExistence type="predicted"/>
<evidence type="ECO:0000313" key="1">
    <source>
        <dbReference type="EMBL" id="SDI95416.1"/>
    </source>
</evidence>
<protein>
    <submittedName>
        <fullName evidence="1">Uncharacterized protein</fullName>
    </submittedName>
</protein>
<dbReference type="InterPro" id="IPR056908">
    <property type="entry name" value="Gp80-like"/>
</dbReference>
<dbReference type="Proteomes" id="UP000198945">
    <property type="component" value="Unassembled WGS sequence"/>
</dbReference>
<dbReference type="EMBL" id="FNEH01000021">
    <property type="protein sequence ID" value="SDI95416.1"/>
    <property type="molecule type" value="Genomic_DNA"/>
</dbReference>
<dbReference type="RefSeq" id="WP_089716396.1">
    <property type="nucleotide sequence ID" value="NZ_FNEH01000021.1"/>
</dbReference>
<dbReference type="Pfam" id="PF23140">
    <property type="entry name" value="Gp80"/>
    <property type="match status" value="1"/>
</dbReference>
<accession>A0A1G8PT16</accession>
<gene>
    <name evidence="1" type="ORF">SAMN04515654_12115</name>
</gene>
<organism evidence="1 2">
    <name type="scientific">Halanaerobium congolense</name>
    <dbReference type="NCBI Taxonomy" id="54121"/>
    <lineage>
        <taxon>Bacteria</taxon>
        <taxon>Bacillati</taxon>
        <taxon>Bacillota</taxon>
        <taxon>Clostridia</taxon>
        <taxon>Halanaerobiales</taxon>
        <taxon>Halanaerobiaceae</taxon>
        <taxon>Halanaerobium</taxon>
    </lineage>
</organism>
<reference evidence="1 2" key="1">
    <citation type="submission" date="2016-10" db="EMBL/GenBank/DDBJ databases">
        <authorList>
            <person name="de Groot N.N."/>
        </authorList>
    </citation>
    <scope>NUCLEOTIDE SEQUENCE [LARGE SCALE GENOMIC DNA]</scope>
    <source>
        <strain evidence="1 2">WG7</strain>
    </source>
</reference>
<sequence>MASLTNDGEKLVLNALFRNTGSLPANIYLGLATNARGSLNETVQLSDLTEVDDAGYERKEVIFTAPVESNDAFQIENNAQIEFGPWAEDEDTGIVYAFLTDSQTGTSGIVIGLYEFTSAKTPLAGEAQIVTQGSCKFSIS</sequence>